<dbReference type="InterPro" id="IPR013830">
    <property type="entry name" value="SGNH_hydro"/>
</dbReference>
<dbReference type="Gene3D" id="3.40.50.1110">
    <property type="entry name" value="SGNH hydrolase"/>
    <property type="match status" value="1"/>
</dbReference>
<dbReference type="SUPFAM" id="SSF52266">
    <property type="entry name" value="SGNH hydrolase"/>
    <property type="match status" value="1"/>
</dbReference>
<gene>
    <name evidence="4" type="ORF">BDZ94DRAFT_1316368</name>
</gene>
<dbReference type="InterPro" id="IPR036514">
    <property type="entry name" value="SGNH_hydro_sf"/>
</dbReference>
<proteinExistence type="inferred from homology"/>
<dbReference type="InterPro" id="IPR037459">
    <property type="entry name" value="RhgT-like"/>
</dbReference>
<accession>A0A9P6CAS3</accession>
<name>A0A9P6CAS3_9AGAR</name>
<dbReference type="Proteomes" id="UP000807353">
    <property type="component" value="Unassembled WGS sequence"/>
</dbReference>
<dbReference type="PANTHER" id="PTHR43695">
    <property type="entry name" value="PUTATIVE (AFU_ORTHOLOGUE AFUA_2G17250)-RELATED"/>
    <property type="match status" value="1"/>
</dbReference>
<dbReference type="Pfam" id="PF13472">
    <property type="entry name" value="Lipase_GDSL_2"/>
    <property type="match status" value="1"/>
</dbReference>
<dbReference type="AlphaFoldDB" id="A0A9P6CAS3"/>
<keyword evidence="5" id="KW-1185">Reference proteome</keyword>
<reference evidence="4" key="1">
    <citation type="submission" date="2020-11" db="EMBL/GenBank/DDBJ databases">
        <authorList>
            <consortium name="DOE Joint Genome Institute"/>
            <person name="Ahrendt S."/>
            <person name="Riley R."/>
            <person name="Andreopoulos W."/>
            <person name="Labutti K."/>
            <person name="Pangilinan J."/>
            <person name="Ruiz-Duenas F.J."/>
            <person name="Barrasa J.M."/>
            <person name="Sanchez-Garcia M."/>
            <person name="Camarero S."/>
            <person name="Miyauchi S."/>
            <person name="Serrano A."/>
            <person name="Linde D."/>
            <person name="Babiker R."/>
            <person name="Drula E."/>
            <person name="Ayuso-Fernandez I."/>
            <person name="Pacheco R."/>
            <person name="Padilla G."/>
            <person name="Ferreira P."/>
            <person name="Barriuso J."/>
            <person name="Kellner H."/>
            <person name="Castanera R."/>
            <person name="Alfaro M."/>
            <person name="Ramirez L."/>
            <person name="Pisabarro A.G."/>
            <person name="Kuo A."/>
            <person name="Tritt A."/>
            <person name="Lipzen A."/>
            <person name="He G."/>
            <person name="Yan M."/>
            <person name="Ng V."/>
            <person name="Cullen D."/>
            <person name="Martin F."/>
            <person name="Rosso M.-N."/>
            <person name="Henrissat B."/>
            <person name="Hibbett D."/>
            <person name="Martinez A.T."/>
            <person name="Grigoriev I.V."/>
        </authorList>
    </citation>
    <scope>NUCLEOTIDE SEQUENCE</scope>
    <source>
        <strain evidence="4">CBS 247.69</strain>
    </source>
</reference>
<comment type="caution">
    <text evidence="4">The sequence shown here is derived from an EMBL/GenBank/DDBJ whole genome shotgun (WGS) entry which is preliminary data.</text>
</comment>
<evidence type="ECO:0000313" key="5">
    <source>
        <dbReference type="Proteomes" id="UP000807353"/>
    </source>
</evidence>
<dbReference type="OrthoDB" id="2141316at2759"/>
<comment type="similarity">
    <text evidence="1">Belongs to the 'GDSL' lipolytic enzyme family.</text>
</comment>
<evidence type="ECO:0000259" key="3">
    <source>
        <dbReference type="Pfam" id="PF13472"/>
    </source>
</evidence>
<organism evidence="4 5">
    <name type="scientific">Collybia nuda</name>
    <dbReference type="NCBI Taxonomy" id="64659"/>
    <lineage>
        <taxon>Eukaryota</taxon>
        <taxon>Fungi</taxon>
        <taxon>Dikarya</taxon>
        <taxon>Basidiomycota</taxon>
        <taxon>Agaricomycotina</taxon>
        <taxon>Agaricomycetes</taxon>
        <taxon>Agaricomycetidae</taxon>
        <taxon>Agaricales</taxon>
        <taxon>Tricholomatineae</taxon>
        <taxon>Clitocybaceae</taxon>
        <taxon>Collybia</taxon>
    </lineage>
</organism>
<sequence length="139" mass="14952">MAAPTLYLVGDSTMADWADSAGQEGWGAPAIVQRYFDITVVDRAVSGRSLRSYRREGKWAAVLNLLKPGDFVVVEFGHNDGGSPSTSDRASVVGEGTNTETVTLADGTVEVVQTWTTYMKWYIDEAKAKGATIIVSSQT</sequence>
<dbReference type="GO" id="GO:0016787">
    <property type="term" value="F:hydrolase activity"/>
    <property type="evidence" value="ECO:0007669"/>
    <property type="project" value="UniProtKB-KW"/>
</dbReference>
<dbReference type="PANTHER" id="PTHR43695:SF1">
    <property type="entry name" value="RHAMNOGALACTURONAN ACETYLESTERASE"/>
    <property type="match status" value="1"/>
</dbReference>
<evidence type="ECO:0000256" key="1">
    <source>
        <dbReference type="ARBA" id="ARBA00008668"/>
    </source>
</evidence>
<protein>
    <submittedName>
        <fullName evidence="4">SGNH hydrolase-type esterase domain-containing protein</fullName>
    </submittedName>
</protein>
<evidence type="ECO:0000256" key="2">
    <source>
        <dbReference type="ARBA" id="ARBA00022801"/>
    </source>
</evidence>
<keyword evidence="2 4" id="KW-0378">Hydrolase</keyword>
<feature type="domain" description="SGNH hydrolase-type esterase" evidence="3">
    <location>
        <begin position="9"/>
        <end position="134"/>
    </location>
</feature>
<dbReference type="EMBL" id="MU150778">
    <property type="protein sequence ID" value="KAF9455320.1"/>
    <property type="molecule type" value="Genomic_DNA"/>
</dbReference>
<evidence type="ECO:0000313" key="4">
    <source>
        <dbReference type="EMBL" id="KAF9455320.1"/>
    </source>
</evidence>